<reference evidence="3" key="1">
    <citation type="submission" date="2017-03" db="EMBL/GenBank/DDBJ databases">
        <title>Novel pathways for hydrocarbon cycling and metabolic interdependencies in hydrothermal sediment communities.</title>
        <authorList>
            <person name="Dombrowski N."/>
            <person name="Seitz K."/>
            <person name="Teske A."/>
            <person name="Baker B."/>
        </authorList>
    </citation>
    <scope>NUCLEOTIDE SEQUENCE [LARGE SCALE GENOMIC DNA]</scope>
</reference>
<proteinExistence type="predicted"/>
<dbReference type="InterPro" id="IPR001279">
    <property type="entry name" value="Metallo-B-lactamas"/>
</dbReference>
<evidence type="ECO:0000259" key="1">
    <source>
        <dbReference type="Pfam" id="PF12706"/>
    </source>
</evidence>
<dbReference type="PANTHER" id="PTHR42663:SF6">
    <property type="entry name" value="HYDROLASE C777.06C-RELATED"/>
    <property type="match status" value="1"/>
</dbReference>
<evidence type="ECO:0000313" key="3">
    <source>
        <dbReference type="Proteomes" id="UP000192520"/>
    </source>
</evidence>
<dbReference type="PANTHER" id="PTHR42663">
    <property type="entry name" value="HYDROLASE C777.06C-RELATED-RELATED"/>
    <property type="match status" value="1"/>
</dbReference>
<name>A0A1W9NXE3_UNCC3</name>
<dbReference type="Pfam" id="PF12706">
    <property type="entry name" value="Lactamase_B_2"/>
    <property type="match status" value="1"/>
</dbReference>
<sequence>MALQILYYFLVLKITVLGSSGSEGIPQPFCKCRLCRNATGKDIRLRSSYLITLKDSTSILLDASPDWRQQALKYNVDFDFLFLSHRHFDHTQGLEEIRQDFNTWKRSRKPKEKRRIFLIGKKLHAWLYNAPANSRWKESTQQAYQQLIKNDFFQPKTLIPYQPFFINKNLTVTLVRGKHGGCDCNGLLIATEGKTVVYLADIAFINGKLNSLMKSRPPNLIIAHAPFFYVPKEAFELTRHLGVEQAKKFPGKKILLSHFSHRAKMTHQEMVKRAKEIDPRLLIAYDGQTIEI</sequence>
<dbReference type="AlphaFoldDB" id="A0A1W9NXE3"/>
<gene>
    <name evidence="2" type="ORF">B5M47_03125</name>
</gene>
<dbReference type="InterPro" id="IPR036866">
    <property type="entry name" value="RibonucZ/Hydroxyglut_hydro"/>
</dbReference>
<dbReference type="SUPFAM" id="SSF56281">
    <property type="entry name" value="Metallo-hydrolase/oxidoreductase"/>
    <property type="match status" value="1"/>
</dbReference>
<dbReference type="STRING" id="1968527.B5M47_03125"/>
<organism evidence="2 3">
    <name type="scientific">candidate division CPR3 bacterium 4484_211</name>
    <dbReference type="NCBI Taxonomy" id="1968527"/>
    <lineage>
        <taxon>Bacteria</taxon>
        <taxon>Bacteria division CPR3</taxon>
    </lineage>
</organism>
<comment type="caution">
    <text evidence="2">The sequence shown here is derived from an EMBL/GenBank/DDBJ whole genome shotgun (WGS) entry which is preliminary data.</text>
</comment>
<evidence type="ECO:0000313" key="2">
    <source>
        <dbReference type="EMBL" id="OQX50816.1"/>
    </source>
</evidence>
<accession>A0A1W9NXE3</accession>
<protein>
    <recommendedName>
        <fullName evidence="1">Metallo-beta-lactamase domain-containing protein</fullName>
    </recommendedName>
</protein>
<dbReference type="Proteomes" id="UP000192520">
    <property type="component" value="Unassembled WGS sequence"/>
</dbReference>
<feature type="domain" description="Metallo-beta-lactamase" evidence="1">
    <location>
        <begin position="58"/>
        <end position="259"/>
    </location>
</feature>
<dbReference type="Gene3D" id="3.60.15.10">
    <property type="entry name" value="Ribonuclease Z/Hydroxyacylglutathione hydrolase-like"/>
    <property type="match status" value="1"/>
</dbReference>
<dbReference type="EMBL" id="MZGJ01000018">
    <property type="protein sequence ID" value="OQX50816.1"/>
    <property type="molecule type" value="Genomic_DNA"/>
</dbReference>